<comment type="cofactor">
    <cofactor evidence="1">
        <name>FAD</name>
        <dbReference type="ChEBI" id="CHEBI:57692"/>
    </cofactor>
</comment>
<evidence type="ECO:0000256" key="7">
    <source>
        <dbReference type="ARBA" id="ARBA00048224"/>
    </source>
</evidence>
<evidence type="ECO:0000313" key="10">
    <source>
        <dbReference type="EMBL" id="KYP46160.1"/>
    </source>
</evidence>
<dbReference type="AlphaFoldDB" id="A0A151RUE0"/>
<keyword evidence="11" id="KW-1185">Reference proteome</keyword>
<comment type="similarity">
    <text evidence="2">Belongs to the oxygen-dependent FAD-linked oxidoreductase family.</text>
</comment>
<dbReference type="InterPro" id="IPR016170">
    <property type="entry name" value="Cytok_DH_C_sf"/>
</dbReference>
<evidence type="ECO:0000313" key="11">
    <source>
        <dbReference type="Proteomes" id="UP000075243"/>
    </source>
</evidence>
<dbReference type="Gene3D" id="3.30.43.10">
    <property type="entry name" value="Uridine Diphospho-n-acetylenolpyruvylglucosamine Reductase, domain 2"/>
    <property type="match status" value="1"/>
</dbReference>
<dbReference type="InterPro" id="IPR050432">
    <property type="entry name" value="FAD-linked_Oxidoreductases_BP"/>
</dbReference>
<dbReference type="Gene3D" id="3.40.462.10">
    <property type="entry name" value="FAD-linked oxidases, C-terminal domain"/>
    <property type="match status" value="1"/>
</dbReference>
<dbReference type="PANTHER" id="PTHR13878:SF163">
    <property type="entry name" value="CYTOKININ DEHYDROGENASE"/>
    <property type="match status" value="1"/>
</dbReference>
<dbReference type="Proteomes" id="UP000075243">
    <property type="component" value="Unassembled WGS sequence"/>
</dbReference>
<evidence type="ECO:0000256" key="5">
    <source>
        <dbReference type="ARBA" id="ARBA00022827"/>
    </source>
</evidence>
<dbReference type="EMBL" id="KQ483567">
    <property type="protein sequence ID" value="KYP46160.1"/>
    <property type="molecule type" value="Genomic_DNA"/>
</dbReference>
<dbReference type="OMA" id="RGHHRIN"/>
<evidence type="ECO:0000256" key="8">
    <source>
        <dbReference type="SAM" id="SignalP"/>
    </source>
</evidence>
<keyword evidence="8" id="KW-0732">Signal</keyword>
<protein>
    <recommendedName>
        <fullName evidence="3">cytokinin dehydrogenase</fullName>
        <ecNumber evidence="3">1.5.99.12</ecNumber>
    </recommendedName>
</protein>
<dbReference type="EC" id="1.5.99.12" evidence="3"/>
<dbReference type="Pfam" id="PF09265">
    <property type="entry name" value="Cytokin-bind"/>
    <property type="match status" value="1"/>
</dbReference>
<accession>A0A151RUE0</accession>
<evidence type="ECO:0000256" key="3">
    <source>
        <dbReference type="ARBA" id="ARBA00011928"/>
    </source>
</evidence>
<sequence>MLSNIVFSKVTIVLWLLSILLTPAQSHPRRLSAFHPPKDLAPKFTRNPQALSLASNDFGKIVHKTPKAVFEPCSVEDISALINFSNSLPTPFTIATRGRAHSVSGQAMTQDGVVLNMTNLNAFKHGSRIKVVCDGKSSWGCYADVGGEQLWIDVLNATLKHGLTPLSFTDYLYLTVGGTLSNAGINGGTFLLGPQISNVLELDVVTGKGKFVTCSPEKNSEVFYAVLGGLGQFGVITRARIPLRPSPTRASIVYWIHLLYNNFTTFSKDQEYLISFNERSDTNAADYIEGQLLLINQSPLDLSFYEPSDQQRITSLVTQYGIIYVLEIAKYYDNNNEARVEQEVANLVKGLNFLPTFMFKKNVSYEEFLGRVHASELLLTSQGVWDVPHPWLNMFVPSSQISDFNEGVFKDIILKQNISPGGCLVYPMNRNKWDDRMSAVTPKEDVFYSVNLFRFAVQNVEKYEVQNQKILQFCKDADIKIKEYLAGNKTHQEWVEHFGLKWKLFKDRKAKFDPNRILSPGQGIFQ</sequence>
<dbReference type="InterPro" id="IPR036318">
    <property type="entry name" value="FAD-bd_PCMH-like_sf"/>
</dbReference>
<dbReference type="SUPFAM" id="SSF56176">
    <property type="entry name" value="FAD-binding/transporter-associated domain-like"/>
    <property type="match status" value="1"/>
</dbReference>
<dbReference type="InterPro" id="IPR006094">
    <property type="entry name" value="Oxid_FAD_bind_N"/>
</dbReference>
<dbReference type="SUPFAM" id="SSF55103">
    <property type="entry name" value="FAD-linked oxidases, C-terminal domain"/>
    <property type="match status" value="1"/>
</dbReference>
<keyword evidence="4" id="KW-0285">Flavoprotein</keyword>
<dbReference type="PANTHER" id="PTHR13878">
    <property type="entry name" value="GULONOLACTONE OXIDASE"/>
    <property type="match status" value="1"/>
</dbReference>
<dbReference type="PROSITE" id="PS51387">
    <property type="entry name" value="FAD_PCMH"/>
    <property type="match status" value="1"/>
</dbReference>
<evidence type="ECO:0000259" key="9">
    <source>
        <dbReference type="PROSITE" id="PS51387"/>
    </source>
</evidence>
<proteinExistence type="inferred from homology"/>
<evidence type="ECO:0000256" key="2">
    <source>
        <dbReference type="ARBA" id="ARBA00005466"/>
    </source>
</evidence>
<feature type="domain" description="FAD-binding PCMH-type" evidence="9">
    <location>
        <begin position="62"/>
        <end position="246"/>
    </location>
</feature>
<evidence type="ECO:0000256" key="1">
    <source>
        <dbReference type="ARBA" id="ARBA00001974"/>
    </source>
</evidence>
<feature type="signal peptide" evidence="8">
    <location>
        <begin position="1"/>
        <end position="26"/>
    </location>
</feature>
<dbReference type="InterPro" id="IPR016166">
    <property type="entry name" value="FAD-bd_PCMH"/>
</dbReference>
<keyword evidence="6" id="KW-0560">Oxidoreductase</keyword>
<dbReference type="GO" id="GO:0009690">
    <property type="term" value="P:cytokinin metabolic process"/>
    <property type="evidence" value="ECO:0007669"/>
    <property type="project" value="InterPro"/>
</dbReference>
<evidence type="ECO:0000256" key="4">
    <source>
        <dbReference type="ARBA" id="ARBA00022630"/>
    </source>
</evidence>
<dbReference type="Gene3D" id="3.30.465.10">
    <property type="match status" value="1"/>
</dbReference>
<dbReference type="Gramene" id="C.cajan_31169.t">
    <property type="protein sequence ID" value="C.cajan_31169.t"/>
    <property type="gene ID" value="C.cajan_31169"/>
</dbReference>
<dbReference type="GO" id="GO:0071949">
    <property type="term" value="F:FAD binding"/>
    <property type="evidence" value="ECO:0007669"/>
    <property type="project" value="InterPro"/>
</dbReference>
<name>A0A151RUE0_CAJCA</name>
<dbReference type="InterPro" id="IPR016167">
    <property type="entry name" value="FAD-bd_PCMH_sub1"/>
</dbReference>
<dbReference type="Pfam" id="PF01565">
    <property type="entry name" value="FAD_binding_4"/>
    <property type="match status" value="1"/>
</dbReference>
<dbReference type="STRING" id="3821.A0A151RUE0"/>
<reference evidence="10" key="1">
    <citation type="journal article" date="2012" name="Nat. Biotechnol.">
        <title>Draft genome sequence of pigeonpea (Cajanus cajan), an orphan legume crop of resource-poor farmers.</title>
        <authorList>
            <person name="Varshney R.K."/>
            <person name="Chen W."/>
            <person name="Li Y."/>
            <person name="Bharti A.K."/>
            <person name="Saxena R.K."/>
            <person name="Schlueter J.A."/>
            <person name="Donoghue M.T."/>
            <person name="Azam S."/>
            <person name="Fan G."/>
            <person name="Whaley A.M."/>
            <person name="Farmer A.D."/>
            <person name="Sheridan J."/>
            <person name="Iwata A."/>
            <person name="Tuteja R."/>
            <person name="Penmetsa R.V."/>
            <person name="Wu W."/>
            <person name="Upadhyaya H.D."/>
            <person name="Yang S.P."/>
            <person name="Shah T."/>
            <person name="Saxena K.B."/>
            <person name="Michael T."/>
            <person name="McCombie W.R."/>
            <person name="Yang B."/>
            <person name="Zhang G."/>
            <person name="Yang H."/>
            <person name="Wang J."/>
            <person name="Spillane C."/>
            <person name="Cook D.R."/>
            <person name="May G.D."/>
            <person name="Xu X."/>
            <person name="Jackson S.A."/>
        </authorList>
    </citation>
    <scope>NUCLEOTIDE SEQUENCE [LARGE SCALE GENOMIC DNA]</scope>
</reference>
<gene>
    <name evidence="10" type="ORF">KK1_032264</name>
</gene>
<feature type="chain" id="PRO_5007588133" description="cytokinin dehydrogenase" evidence="8">
    <location>
        <begin position="27"/>
        <end position="526"/>
    </location>
</feature>
<dbReference type="GO" id="GO:0019139">
    <property type="term" value="F:cytokinin dehydrogenase activity"/>
    <property type="evidence" value="ECO:0007669"/>
    <property type="project" value="UniProtKB-EC"/>
</dbReference>
<organism evidence="10 11">
    <name type="scientific">Cajanus cajan</name>
    <name type="common">Pigeon pea</name>
    <name type="synonym">Cajanus indicus</name>
    <dbReference type="NCBI Taxonomy" id="3821"/>
    <lineage>
        <taxon>Eukaryota</taxon>
        <taxon>Viridiplantae</taxon>
        <taxon>Streptophyta</taxon>
        <taxon>Embryophyta</taxon>
        <taxon>Tracheophyta</taxon>
        <taxon>Spermatophyta</taxon>
        <taxon>Magnoliopsida</taxon>
        <taxon>eudicotyledons</taxon>
        <taxon>Gunneridae</taxon>
        <taxon>Pentapetalae</taxon>
        <taxon>rosids</taxon>
        <taxon>fabids</taxon>
        <taxon>Fabales</taxon>
        <taxon>Fabaceae</taxon>
        <taxon>Papilionoideae</taxon>
        <taxon>50 kb inversion clade</taxon>
        <taxon>NPAAA clade</taxon>
        <taxon>indigoferoid/millettioid clade</taxon>
        <taxon>Phaseoleae</taxon>
        <taxon>Cajanus</taxon>
    </lineage>
</organism>
<dbReference type="InterPro" id="IPR015345">
    <property type="entry name" value="Cytokinin_DH_FAD/cytokin-bd"/>
</dbReference>
<comment type="catalytic activity">
    <reaction evidence="7">
        <text>N(6)-dimethylallyladenine + A + H2O = 3-methyl-2-butenal + adenine + AH2</text>
        <dbReference type="Rhea" id="RHEA:13625"/>
        <dbReference type="ChEBI" id="CHEBI:13193"/>
        <dbReference type="ChEBI" id="CHEBI:15377"/>
        <dbReference type="ChEBI" id="CHEBI:15825"/>
        <dbReference type="ChEBI" id="CHEBI:16708"/>
        <dbReference type="ChEBI" id="CHEBI:17499"/>
        <dbReference type="ChEBI" id="CHEBI:17660"/>
        <dbReference type="EC" id="1.5.99.12"/>
    </reaction>
</comment>
<keyword evidence="5" id="KW-0274">FAD</keyword>
<dbReference type="InterPro" id="IPR016164">
    <property type="entry name" value="FAD-linked_Oxase-like_C"/>
</dbReference>
<dbReference type="InterPro" id="IPR016169">
    <property type="entry name" value="FAD-bd_PCMH_sub2"/>
</dbReference>
<evidence type="ECO:0000256" key="6">
    <source>
        <dbReference type="ARBA" id="ARBA00023002"/>
    </source>
</evidence>